<keyword evidence="5" id="KW-0677">Repeat</keyword>
<dbReference type="PROSITE" id="PS00109">
    <property type="entry name" value="PROTEIN_KINASE_TYR"/>
    <property type="match status" value="1"/>
</dbReference>
<organism evidence="19 20">
    <name type="scientific">Geodia barretti</name>
    <name type="common">Barrett's horny sponge</name>
    <dbReference type="NCBI Taxonomy" id="519541"/>
    <lineage>
        <taxon>Eukaryota</taxon>
        <taxon>Metazoa</taxon>
        <taxon>Porifera</taxon>
        <taxon>Demospongiae</taxon>
        <taxon>Heteroscleromorpha</taxon>
        <taxon>Tetractinellida</taxon>
        <taxon>Astrophorina</taxon>
        <taxon>Geodiidae</taxon>
        <taxon>Geodia</taxon>
    </lineage>
</organism>
<evidence type="ECO:0000256" key="15">
    <source>
        <dbReference type="PROSITE-ProRule" id="PRU10141"/>
    </source>
</evidence>
<dbReference type="FunFam" id="1.10.510.10:FF:000554">
    <property type="entry name" value="Predicted protein"/>
    <property type="match status" value="1"/>
</dbReference>
<dbReference type="InterPro" id="IPR003961">
    <property type="entry name" value="FN3_dom"/>
</dbReference>
<evidence type="ECO:0000256" key="14">
    <source>
        <dbReference type="ARBA" id="ARBA00051243"/>
    </source>
</evidence>
<dbReference type="GO" id="GO:0005886">
    <property type="term" value="C:plasma membrane"/>
    <property type="evidence" value="ECO:0007669"/>
    <property type="project" value="TreeGrafter"/>
</dbReference>
<feature type="transmembrane region" description="Helical" evidence="16">
    <location>
        <begin position="94"/>
        <end position="119"/>
    </location>
</feature>
<proteinExistence type="predicted"/>
<evidence type="ECO:0000256" key="10">
    <source>
        <dbReference type="ARBA" id="ARBA00023136"/>
    </source>
</evidence>
<keyword evidence="3" id="KW-0808">Transferase</keyword>
<evidence type="ECO:0000256" key="5">
    <source>
        <dbReference type="ARBA" id="ARBA00022737"/>
    </source>
</evidence>
<dbReference type="Pfam" id="PF07714">
    <property type="entry name" value="PK_Tyr_Ser-Thr"/>
    <property type="match status" value="1"/>
</dbReference>
<keyword evidence="11" id="KW-0829">Tyrosine-protein kinase</keyword>
<evidence type="ECO:0000256" key="11">
    <source>
        <dbReference type="ARBA" id="ARBA00023137"/>
    </source>
</evidence>
<dbReference type="EC" id="2.7.10.1" evidence="2"/>
<dbReference type="PROSITE" id="PS50853">
    <property type="entry name" value="FN3"/>
    <property type="match status" value="1"/>
</dbReference>
<comment type="caution">
    <text evidence="19">The sequence shown here is derived from an EMBL/GenBank/DDBJ whole genome shotgun (WGS) entry which is preliminary data.</text>
</comment>
<keyword evidence="12" id="KW-0675">Receptor</keyword>
<dbReference type="CDD" id="cd00192">
    <property type="entry name" value="PTKc"/>
    <property type="match status" value="1"/>
</dbReference>
<dbReference type="Gene3D" id="3.30.200.20">
    <property type="entry name" value="Phosphorylase Kinase, domain 1"/>
    <property type="match status" value="1"/>
</dbReference>
<dbReference type="Gene3D" id="1.10.510.10">
    <property type="entry name" value="Transferase(Phosphotransferase) domain 1"/>
    <property type="match status" value="1"/>
</dbReference>
<dbReference type="GO" id="GO:0007169">
    <property type="term" value="P:cell surface receptor protein tyrosine kinase signaling pathway"/>
    <property type="evidence" value="ECO:0007669"/>
    <property type="project" value="TreeGrafter"/>
</dbReference>
<evidence type="ECO:0000256" key="12">
    <source>
        <dbReference type="ARBA" id="ARBA00023170"/>
    </source>
</evidence>
<dbReference type="PROSITE" id="PS00107">
    <property type="entry name" value="PROTEIN_KINASE_ATP"/>
    <property type="match status" value="1"/>
</dbReference>
<dbReference type="SMART" id="SM00219">
    <property type="entry name" value="TyrKc"/>
    <property type="match status" value="1"/>
</dbReference>
<name>A0AA35S3Y3_GEOBA</name>
<evidence type="ECO:0000256" key="7">
    <source>
        <dbReference type="ARBA" id="ARBA00022777"/>
    </source>
</evidence>
<evidence type="ECO:0000256" key="1">
    <source>
        <dbReference type="ARBA" id="ARBA00004167"/>
    </source>
</evidence>
<dbReference type="PANTHER" id="PTHR24416">
    <property type="entry name" value="TYROSINE-PROTEIN KINASE RECEPTOR"/>
    <property type="match status" value="1"/>
</dbReference>
<dbReference type="SUPFAM" id="SSF56112">
    <property type="entry name" value="Protein kinase-like (PK-like)"/>
    <property type="match status" value="1"/>
</dbReference>
<dbReference type="EMBL" id="CASHTH010001913">
    <property type="protein sequence ID" value="CAI8021677.1"/>
    <property type="molecule type" value="Genomic_DNA"/>
</dbReference>
<keyword evidence="20" id="KW-1185">Reference proteome</keyword>
<reference evidence="19" key="1">
    <citation type="submission" date="2023-03" db="EMBL/GenBank/DDBJ databases">
        <authorList>
            <person name="Steffen K."/>
            <person name="Cardenas P."/>
        </authorList>
    </citation>
    <scope>NUCLEOTIDE SEQUENCE</scope>
</reference>
<evidence type="ECO:0000313" key="19">
    <source>
        <dbReference type="EMBL" id="CAI8021677.1"/>
    </source>
</evidence>
<sequence>PQGDIIHYNVRITSVTNESEIFVLVEGVNDTFLDVKPFVLSDGEYFIQVQAVTKVGGGNFSTPVIVTVLFGTTENATTATNPPVIQSAKQDDTVLFSLAVLPSFIIVSVAIAVFSLLYYRRYRRRKMKKRRFRETIANHQSQLQHSTSQLVTPDEPTACRDLKRCPSKEREQRATMENSALSQLESLSQHIPKEILLTQDNIQLSNVIGEGEFGQVYKGYMKTKYQTDVVAVKTLRALSSVGEVKLLMKEIVKMVNFDHPNVMTLTGVILVEGGAPLLVMPYMVKGTLLTYVRENKDQFFVEDDNAEAADQVDEISKTLIEFSRQIALGMQYLAKNKVVHRDLAARNCLLDMCGTVKVADFGLSEDMYSTNYFRQGKSSVDAVETKVPIRWMPLESIEEGLYNEKSDVWSYGVTVWEIFTCGKVPYHGISCMALPRLLRAGEHLEKPYNTACSEEMYSLLLSCWNAVPQQRPRFCEIVSKIDMMMEEKFGYLRMNTNCS</sequence>
<feature type="binding site" evidence="15">
    <location>
        <position position="233"/>
    </location>
    <ligand>
        <name>ATP</name>
        <dbReference type="ChEBI" id="CHEBI:30616"/>
    </ligand>
</feature>
<dbReference type="InterPro" id="IPR000719">
    <property type="entry name" value="Prot_kinase_dom"/>
</dbReference>
<dbReference type="InterPro" id="IPR011009">
    <property type="entry name" value="Kinase-like_dom_sf"/>
</dbReference>
<feature type="domain" description="Fibronectin type-III" evidence="18">
    <location>
        <begin position="1"/>
        <end position="71"/>
    </location>
</feature>
<dbReference type="SUPFAM" id="SSF49265">
    <property type="entry name" value="Fibronectin type III"/>
    <property type="match status" value="1"/>
</dbReference>
<keyword evidence="7 19" id="KW-0418">Kinase</keyword>
<evidence type="ECO:0000256" key="13">
    <source>
        <dbReference type="ARBA" id="ARBA00023180"/>
    </source>
</evidence>
<gene>
    <name evidence="19" type="ORF">GBAR_LOCUS12828</name>
</gene>
<dbReference type="CDD" id="cd00063">
    <property type="entry name" value="FN3"/>
    <property type="match status" value="1"/>
</dbReference>
<accession>A0AA35S3Y3</accession>
<evidence type="ECO:0000259" key="17">
    <source>
        <dbReference type="PROSITE" id="PS50011"/>
    </source>
</evidence>
<evidence type="ECO:0000256" key="3">
    <source>
        <dbReference type="ARBA" id="ARBA00022679"/>
    </source>
</evidence>
<keyword evidence="10 16" id="KW-0472">Membrane</keyword>
<keyword evidence="9 16" id="KW-1133">Transmembrane helix</keyword>
<evidence type="ECO:0000256" key="16">
    <source>
        <dbReference type="SAM" id="Phobius"/>
    </source>
</evidence>
<dbReference type="InterPro" id="IPR013783">
    <property type="entry name" value="Ig-like_fold"/>
</dbReference>
<evidence type="ECO:0000256" key="8">
    <source>
        <dbReference type="ARBA" id="ARBA00022840"/>
    </source>
</evidence>
<dbReference type="InterPro" id="IPR017441">
    <property type="entry name" value="Protein_kinase_ATP_BS"/>
</dbReference>
<dbReference type="Gene3D" id="2.60.40.10">
    <property type="entry name" value="Immunoglobulins"/>
    <property type="match status" value="1"/>
</dbReference>
<dbReference type="InterPro" id="IPR050122">
    <property type="entry name" value="RTK"/>
</dbReference>
<dbReference type="InterPro" id="IPR036116">
    <property type="entry name" value="FN3_sf"/>
</dbReference>
<dbReference type="GO" id="GO:0005524">
    <property type="term" value="F:ATP binding"/>
    <property type="evidence" value="ECO:0007669"/>
    <property type="project" value="UniProtKB-UniRule"/>
</dbReference>
<evidence type="ECO:0000313" key="20">
    <source>
        <dbReference type="Proteomes" id="UP001174909"/>
    </source>
</evidence>
<comment type="subcellular location">
    <subcellularLocation>
        <location evidence="1">Membrane</location>
        <topology evidence="1">Single-pass membrane protein</topology>
    </subcellularLocation>
</comment>
<feature type="non-terminal residue" evidence="19">
    <location>
        <position position="499"/>
    </location>
</feature>
<dbReference type="GO" id="GO:0043235">
    <property type="term" value="C:receptor complex"/>
    <property type="evidence" value="ECO:0007669"/>
    <property type="project" value="TreeGrafter"/>
</dbReference>
<evidence type="ECO:0000256" key="9">
    <source>
        <dbReference type="ARBA" id="ARBA00022989"/>
    </source>
</evidence>
<comment type="catalytic activity">
    <reaction evidence="14">
        <text>L-tyrosyl-[protein] + ATP = O-phospho-L-tyrosyl-[protein] + ADP + H(+)</text>
        <dbReference type="Rhea" id="RHEA:10596"/>
        <dbReference type="Rhea" id="RHEA-COMP:10136"/>
        <dbReference type="Rhea" id="RHEA-COMP:20101"/>
        <dbReference type="ChEBI" id="CHEBI:15378"/>
        <dbReference type="ChEBI" id="CHEBI:30616"/>
        <dbReference type="ChEBI" id="CHEBI:46858"/>
        <dbReference type="ChEBI" id="CHEBI:61978"/>
        <dbReference type="ChEBI" id="CHEBI:456216"/>
        <dbReference type="EC" id="2.7.10.1"/>
    </reaction>
</comment>
<evidence type="ECO:0000259" key="18">
    <source>
        <dbReference type="PROSITE" id="PS50853"/>
    </source>
</evidence>
<evidence type="ECO:0000256" key="6">
    <source>
        <dbReference type="ARBA" id="ARBA00022741"/>
    </source>
</evidence>
<feature type="domain" description="Protein kinase" evidence="17">
    <location>
        <begin position="202"/>
        <end position="485"/>
    </location>
</feature>
<dbReference type="InterPro" id="IPR020635">
    <property type="entry name" value="Tyr_kinase_cat_dom"/>
</dbReference>
<dbReference type="InterPro" id="IPR001245">
    <property type="entry name" value="Ser-Thr/Tyr_kinase_cat_dom"/>
</dbReference>
<dbReference type="GO" id="GO:0004714">
    <property type="term" value="F:transmembrane receptor protein tyrosine kinase activity"/>
    <property type="evidence" value="ECO:0007669"/>
    <property type="project" value="UniProtKB-EC"/>
</dbReference>
<keyword evidence="4 16" id="KW-0812">Transmembrane</keyword>
<protein>
    <recommendedName>
        <fullName evidence="2">receptor protein-tyrosine kinase</fullName>
        <ecNumber evidence="2">2.7.10.1</ecNumber>
    </recommendedName>
</protein>
<dbReference type="Proteomes" id="UP001174909">
    <property type="component" value="Unassembled WGS sequence"/>
</dbReference>
<evidence type="ECO:0000256" key="2">
    <source>
        <dbReference type="ARBA" id="ARBA00011902"/>
    </source>
</evidence>
<evidence type="ECO:0000256" key="4">
    <source>
        <dbReference type="ARBA" id="ARBA00022692"/>
    </source>
</evidence>
<dbReference type="AlphaFoldDB" id="A0AA35S3Y3"/>
<keyword evidence="13" id="KW-0325">Glycoprotein</keyword>
<keyword evidence="6 15" id="KW-0547">Nucleotide-binding</keyword>
<dbReference type="PRINTS" id="PR00109">
    <property type="entry name" value="TYRKINASE"/>
</dbReference>
<dbReference type="PROSITE" id="PS50011">
    <property type="entry name" value="PROTEIN_KINASE_DOM"/>
    <property type="match status" value="1"/>
</dbReference>
<keyword evidence="8 15" id="KW-0067">ATP-binding</keyword>
<dbReference type="InterPro" id="IPR008266">
    <property type="entry name" value="Tyr_kinase_AS"/>
</dbReference>
<dbReference type="PANTHER" id="PTHR24416:SF617">
    <property type="entry name" value="RET ONCOGENE, ISOFORM A"/>
    <property type="match status" value="1"/>
</dbReference>